<dbReference type="Proteomes" id="UP000216475">
    <property type="component" value="Unassembled WGS sequence"/>
</dbReference>
<name>A0A268HD37_9BACI</name>
<evidence type="ECO:0000259" key="1">
    <source>
        <dbReference type="Pfam" id="PF04326"/>
    </source>
</evidence>
<protein>
    <recommendedName>
        <fullName evidence="1">Schlafen AlbA-2 domain-containing protein</fullName>
    </recommendedName>
</protein>
<organism evidence="2 3">
    <name type="scientific">Terribacillus saccharophilus</name>
    <dbReference type="NCBI Taxonomy" id="361277"/>
    <lineage>
        <taxon>Bacteria</taxon>
        <taxon>Bacillati</taxon>
        <taxon>Bacillota</taxon>
        <taxon>Bacilli</taxon>
        <taxon>Bacillales</taxon>
        <taxon>Bacillaceae</taxon>
        <taxon>Terribacillus</taxon>
    </lineage>
</organism>
<dbReference type="InterPro" id="IPR007421">
    <property type="entry name" value="Schlafen_AlbA_2_dom"/>
</dbReference>
<proteinExistence type="predicted"/>
<sequence length="359" mass="40852">MRLVEKFKIPLIVIDLPYFNFWYSIITEVEDRGGNLVSNAEIIFSRLQQEGYSYIKEMINTQQEENLFLEFKLKSPKSLYLEGDDRKNYAKALSGFSNTAGGVLIWGILAEKNLEGVDAAKDLKPIEEPKRILGELNSLLSSALTPVNPGIVNHLIPLPEDSKKGFIVTYVPESALPPHRALVKLNQYYTRSGDSFVMMEHVHLEDMFGRRQKPILDIFYEVNNNTYIGIPRAYDFSITFGIKNIGKYVARFPAIRIKPKSIIFNAGSTSNYVFRFVNHTEKDGAMLIGGADDIIHPNTHLIVGKLDLPYPIKEEFFIKPDLHPRPDLSFEYTIYSEGTIPVSDEVRITIEDLKKKITS</sequence>
<evidence type="ECO:0000313" key="2">
    <source>
        <dbReference type="EMBL" id="PAE07791.1"/>
    </source>
</evidence>
<dbReference type="EMBL" id="NPBH01000037">
    <property type="protein sequence ID" value="PAE07791.1"/>
    <property type="molecule type" value="Genomic_DNA"/>
</dbReference>
<comment type="caution">
    <text evidence="2">The sequence shown here is derived from an EMBL/GenBank/DDBJ whole genome shotgun (WGS) entry which is preliminary data.</text>
</comment>
<reference evidence="2 3" key="1">
    <citation type="submission" date="2017-07" db="EMBL/GenBank/DDBJ databases">
        <title>Isolation and whole genome analysis of endospore-forming bacteria from heroin.</title>
        <authorList>
            <person name="Kalinowski J."/>
            <person name="Ahrens B."/>
            <person name="Al-Dilaimi A."/>
            <person name="Winkler A."/>
            <person name="Wibberg D."/>
            <person name="Schleenbecker U."/>
            <person name="Ruckert C."/>
            <person name="Wolfel R."/>
            <person name="Grass G."/>
        </authorList>
    </citation>
    <scope>NUCLEOTIDE SEQUENCE [LARGE SCALE GENOMIC DNA]</scope>
    <source>
        <strain evidence="2 3">7509</strain>
    </source>
</reference>
<dbReference type="Gene3D" id="3.30.950.30">
    <property type="entry name" value="Schlafen, AAA domain"/>
    <property type="match status" value="1"/>
</dbReference>
<gene>
    <name evidence="2" type="ORF">CHI12_09495</name>
</gene>
<feature type="domain" description="Schlafen AlbA-2" evidence="1">
    <location>
        <begin position="65"/>
        <end position="195"/>
    </location>
</feature>
<dbReference type="InterPro" id="IPR038461">
    <property type="entry name" value="Schlafen_AlbA_2_dom_sf"/>
</dbReference>
<dbReference type="Pfam" id="PF04326">
    <property type="entry name" value="SLFN_AlbA_2"/>
    <property type="match status" value="1"/>
</dbReference>
<accession>A0A268HD37</accession>
<evidence type="ECO:0000313" key="3">
    <source>
        <dbReference type="Proteomes" id="UP000216475"/>
    </source>
</evidence>
<dbReference type="AlphaFoldDB" id="A0A268HD37"/>